<organism evidence="9 10">
    <name type="scientific">Seminavis robusta</name>
    <dbReference type="NCBI Taxonomy" id="568900"/>
    <lineage>
        <taxon>Eukaryota</taxon>
        <taxon>Sar</taxon>
        <taxon>Stramenopiles</taxon>
        <taxon>Ochrophyta</taxon>
        <taxon>Bacillariophyta</taxon>
        <taxon>Bacillariophyceae</taxon>
        <taxon>Bacillariophycidae</taxon>
        <taxon>Naviculales</taxon>
        <taxon>Naviculaceae</taxon>
        <taxon>Seminavis</taxon>
    </lineage>
</organism>
<keyword evidence="5 8" id="KW-0256">Endoplasmic reticulum</keyword>
<evidence type="ECO:0000256" key="1">
    <source>
        <dbReference type="ARBA" id="ARBA00004477"/>
    </source>
</evidence>
<reference evidence="9" key="1">
    <citation type="submission" date="2020-06" db="EMBL/GenBank/DDBJ databases">
        <authorList>
            <consortium name="Plant Systems Biology data submission"/>
        </authorList>
    </citation>
    <scope>NUCLEOTIDE SEQUENCE</scope>
    <source>
        <strain evidence="9">D6</strain>
    </source>
</reference>
<evidence type="ECO:0000256" key="6">
    <source>
        <dbReference type="ARBA" id="ARBA00022989"/>
    </source>
</evidence>
<dbReference type="GO" id="GO:0006506">
    <property type="term" value="P:GPI anchor biosynthetic process"/>
    <property type="evidence" value="ECO:0007669"/>
    <property type="project" value="TreeGrafter"/>
</dbReference>
<dbReference type="PANTHER" id="PTHR22760">
    <property type="entry name" value="GLYCOSYLTRANSFERASE"/>
    <property type="match status" value="1"/>
</dbReference>
<proteinExistence type="inferred from homology"/>
<dbReference type="InterPro" id="IPR005599">
    <property type="entry name" value="GPI_mannosylTrfase"/>
</dbReference>
<comment type="subcellular location">
    <subcellularLocation>
        <location evidence="1 8">Endoplasmic reticulum membrane</location>
        <topology evidence="1 8">Multi-pass membrane protein</topology>
    </subcellularLocation>
</comment>
<dbReference type="GO" id="GO:0000026">
    <property type="term" value="F:alpha-1,2-mannosyltransferase activity"/>
    <property type="evidence" value="ECO:0007669"/>
    <property type="project" value="TreeGrafter"/>
</dbReference>
<evidence type="ECO:0000313" key="9">
    <source>
        <dbReference type="EMBL" id="CAB9497012.1"/>
    </source>
</evidence>
<evidence type="ECO:0000256" key="8">
    <source>
        <dbReference type="RuleBase" id="RU363075"/>
    </source>
</evidence>
<dbReference type="PANTHER" id="PTHR22760:SF4">
    <property type="entry name" value="GPI MANNOSYLTRANSFERASE 3"/>
    <property type="match status" value="1"/>
</dbReference>
<protein>
    <recommendedName>
        <fullName evidence="8">Mannosyltransferase</fullName>
        <ecNumber evidence="8">2.4.1.-</ecNumber>
    </recommendedName>
</protein>
<comment type="similarity">
    <text evidence="8">Belongs to the glycosyltransferase 22 family.</text>
</comment>
<keyword evidence="4 8" id="KW-0812">Transmembrane</keyword>
<dbReference type="EC" id="2.4.1.-" evidence="8"/>
<evidence type="ECO:0000313" key="10">
    <source>
        <dbReference type="Proteomes" id="UP001153069"/>
    </source>
</evidence>
<dbReference type="OrthoDB" id="416834at2759"/>
<feature type="transmembrane region" description="Helical" evidence="8">
    <location>
        <begin position="291"/>
        <end position="311"/>
    </location>
</feature>
<dbReference type="EMBL" id="CAICTM010000013">
    <property type="protein sequence ID" value="CAB9497012.1"/>
    <property type="molecule type" value="Genomic_DNA"/>
</dbReference>
<feature type="transmembrane region" description="Helical" evidence="8">
    <location>
        <begin position="260"/>
        <end position="284"/>
    </location>
</feature>
<name>A0A9N8D5U5_9STRA</name>
<dbReference type="Pfam" id="PF03901">
    <property type="entry name" value="Glyco_transf_22"/>
    <property type="match status" value="1"/>
</dbReference>
<keyword evidence="10" id="KW-1185">Reference proteome</keyword>
<evidence type="ECO:0000256" key="3">
    <source>
        <dbReference type="ARBA" id="ARBA00022679"/>
    </source>
</evidence>
<dbReference type="GO" id="GO:0005789">
    <property type="term" value="C:endoplasmic reticulum membrane"/>
    <property type="evidence" value="ECO:0007669"/>
    <property type="project" value="UniProtKB-SubCell"/>
</dbReference>
<dbReference type="AlphaFoldDB" id="A0A9N8D5U5"/>
<feature type="transmembrane region" description="Helical" evidence="8">
    <location>
        <begin position="317"/>
        <end position="337"/>
    </location>
</feature>
<dbReference type="Proteomes" id="UP001153069">
    <property type="component" value="Unassembled WGS sequence"/>
</dbReference>
<sequence length="644" mass="72149">MWPKIKTTVAVFLGVCTFRLLNTFLVQSFFDPDEFWQTLEPAYCQVFWANNQHKSSSLNLDCEGYTWEWKRRPMDKTSLSFLDRSFQGPIRSYLSVLPFHFFYLWLEKRKWDSHFWVSQGPKWLMAIMAAAPTDVAVWILAHWTTSVSEEPYYCLFCSMASWFHGYTLVRTYSNTMETTLLTISMVLLAPEILGKKNTAMYCTMSSTIRHCLCFLLGGCSVAMRFSSIAAWVPMGVILAIQQSQESTQQSSATAWYSKLQPALVTLLGTCAVFGAMGIGIACVVDYCVYGFWTIPFLGSFHFNVLLGNSALYGSHPWHWYITAGIPAITGLWLPFVLNDLWLLVVAKSPPPNNTMARRNVWIIIATYALAHSLSGHKEFRFLLPILPLFCLQAGPHVRSLVLWLSKARATNGLVMFWLALLFLPNLIALLYLGLFHQNAPISVNHKIAAMAQEYSTMQQSESHSRHTFSVHYLTGACHSTPLHSYLHGPGPVRFSTWSLDCSPSCRSDPKILCESEQFAKDPVGFVDQAYPVMVSDPTSCQDSIEGSCSAMKLPPDFLVTYADYATKLQSRIETMGLHEVGRFSHGINGLKLGTTLQTGDGYDGEGNGLTKEELAGTYKRIGLIGGVVELSIDEMVLYASAHLP</sequence>
<feature type="transmembrane region" description="Helical" evidence="8">
    <location>
        <begin position="214"/>
        <end position="240"/>
    </location>
</feature>
<comment type="caution">
    <text evidence="9">The sequence shown here is derived from an EMBL/GenBank/DDBJ whole genome shotgun (WGS) entry which is preliminary data.</text>
</comment>
<keyword evidence="2 8" id="KW-0328">Glycosyltransferase</keyword>
<feature type="transmembrane region" description="Helical" evidence="8">
    <location>
        <begin position="358"/>
        <end position="375"/>
    </location>
</feature>
<accession>A0A9N8D5U5</accession>
<keyword evidence="7 8" id="KW-0472">Membrane</keyword>
<keyword evidence="3" id="KW-0808">Transferase</keyword>
<evidence type="ECO:0000256" key="7">
    <source>
        <dbReference type="ARBA" id="ARBA00023136"/>
    </source>
</evidence>
<evidence type="ECO:0000256" key="5">
    <source>
        <dbReference type="ARBA" id="ARBA00022824"/>
    </source>
</evidence>
<keyword evidence="6 8" id="KW-1133">Transmembrane helix</keyword>
<gene>
    <name evidence="9" type="ORF">SEMRO_13_G009700.1</name>
</gene>
<feature type="transmembrane region" description="Helical" evidence="8">
    <location>
        <begin position="413"/>
        <end position="434"/>
    </location>
</feature>
<evidence type="ECO:0000256" key="2">
    <source>
        <dbReference type="ARBA" id="ARBA00022676"/>
    </source>
</evidence>
<evidence type="ECO:0000256" key="4">
    <source>
        <dbReference type="ARBA" id="ARBA00022692"/>
    </source>
</evidence>